<organism evidence="1 2">
    <name type="scientific">Paraconexibacter antarcticus</name>
    <dbReference type="NCBI Taxonomy" id="2949664"/>
    <lineage>
        <taxon>Bacteria</taxon>
        <taxon>Bacillati</taxon>
        <taxon>Actinomycetota</taxon>
        <taxon>Thermoleophilia</taxon>
        <taxon>Solirubrobacterales</taxon>
        <taxon>Paraconexibacteraceae</taxon>
        <taxon>Paraconexibacter</taxon>
    </lineage>
</organism>
<gene>
    <name evidence="1" type="ORF">NBH00_23575</name>
</gene>
<sequence>MAKGREELSWTEAALTAEAIADLVLAIAEDAEMAIADELAGPVRWLRQLSADLRSRSPEVDEGFDALCRFLGAQDQGSGTC</sequence>
<evidence type="ECO:0000313" key="2">
    <source>
        <dbReference type="Proteomes" id="UP001056035"/>
    </source>
</evidence>
<dbReference type="RefSeq" id="WP_254571016.1">
    <property type="nucleotide sequence ID" value="NZ_CP098502.1"/>
</dbReference>
<accession>A0ABY5DQK3</accession>
<reference evidence="1 2" key="1">
    <citation type="submission" date="2022-06" db="EMBL/GenBank/DDBJ databases">
        <title>Paraconexibacter antarcticus.</title>
        <authorList>
            <person name="Kim C.S."/>
        </authorList>
    </citation>
    <scope>NUCLEOTIDE SEQUENCE [LARGE SCALE GENOMIC DNA]</scope>
    <source>
        <strain evidence="1 2">02-257</strain>
    </source>
</reference>
<dbReference type="Proteomes" id="UP001056035">
    <property type="component" value="Chromosome"/>
</dbReference>
<dbReference type="EMBL" id="CP098502">
    <property type="protein sequence ID" value="UTI64308.1"/>
    <property type="molecule type" value="Genomic_DNA"/>
</dbReference>
<name>A0ABY5DQK3_9ACTN</name>
<proteinExistence type="predicted"/>
<evidence type="ECO:0000313" key="1">
    <source>
        <dbReference type="EMBL" id="UTI64308.1"/>
    </source>
</evidence>
<keyword evidence="2" id="KW-1185">Reference proteome</keyword>
<protein>
    <submittedName>
        <fullName evidence="1">Uncharacterized protein</fullName>
    </submittedName>
</protein>